<accession>A0A4Q7ZNH6</accession>
<protein>
    <submittedName>
        <fullName evidence="3">Uncharacterized protein</fullName>
    </submittedName>
</protein>
<dbReference type="AlphaFoldDB" id="A0A4Q7ZNH6"/>
<comment type="caution">
    <text evidence="3">The sequence shown here is derived from an EMBL/GenBank/DDBJ whole genome shotgun (WGS) entry which is preliminary data.</text>
</comment>
<keyword evidence="2" id="KW-1133">Transmembrane helix</keyword>
<evidence type="ECO:0000256" key="2">
    <source>
        <dbReference type="SAM" id="Phobius"/>
    </source>
</evidence>
<dbReference type="Proteomes" id="UP000292564">
    <property type="component" value="Unassembled WGS sequence"/>
</dbReference>
<keyword evidence="2" id="KW-0472">Membrane</keyword>
<sequence>MTRTIRSRRAPARQQAPLYARLLRLEHLAPSGFLCFVFLEGSVALAILLALAELVSWWGVLVLPVTVAAMVKLNDLIAGAVSRAATAPDPLGGPRSARGERRTGPTLRSAVAPPPADGPMIWTPPHAELPAFDEGGSIFDDPEPAYREAGLGFEEARQEYGYEDHEPAAADAGAGYESAEPEYEDAGFTYGDAGLGRYGPVDLRARVEAARAAIQTAEPVDSSPFDAAPRYAAALNDAPTTRLWADQLDAEQRARQSASHHYE</sequence>
<feature type="transmembrane region" description="Helical" evidence="2">
    <location>
        <begin position="55"/>
        <end position="73"/>
    </location>
</feature>
<name>A0A4Q7ZNH6_9ACTN</name>
<evidence type="ECO:0000313" key="3">
    <source>
        <dbReference type="EMBL" id="RZU52588.1"/>
    </source>
</evidence>
<feature type="transmembrane region" description="Helical" evidence="2">
    <location>
        <begin position="28"/>
        <end position="49"/>
    </location>
</feature>
<keyword evidence="4" id="KW-1185">Reference proteome</keyword>
<gene>
    <name evidence="3" type="ORF">EV385_4462</name>
</gene>
<dbReference type="EMBL" id="SHKY01000001">
    <property type="protein sequence ID" value="RZU52588.1"/>
    <property type="molecule type" value="Genomic_DNA"/>
</dbReference>
<proteinExistence type="predicted"/>
<keyword evidence="2" id="KW-0812">Transmembrane</keyword>
<evidence type="ECO:0000313" key="4">
    <source>
        <dbReference type="Proteomes" id="UP000292564"/>
    </source>
</evidence>
<feature type="region of interest" description="Disordered" evidence="1">
    <location>
        <begin position="86"/>
        <end position="116"/>
    </location>
</feature>
<organism evidence="3 4">
    <name type="scientific">Krasilnikovia cinnamomea</name>
    <dbReference type="NCBI Taxonomy" id="349313"/>
    <lineage>
        <taxon>Bacteria</taxon>
        <taxon>Bacillati</taxon>
        <taxon>Actinomycetota</taxon>
        <taxon>Actinomycetes</taxon>
        <taxon>Micromonosporales</taxon>
        <taxon>Micromonosporaceae</taxon>
        <taxon>Krasilnikovia</taxon>
    </lineage>
</organism>
<reference evidence="3 4" key="1">
    <citation type="submission" date="2019-02" db="EMBL/GenBank/DDBJ databases">
        <title>Sequencing the genomes of 1000 actinobacteria strains.</title>
        <authorList>
            <person name="Klenk H.-P."/>
        </authorList>
    </citation>
    <scope>NUCLEOTIDE SEQUENCE [LARGE SCALE GENOMIC DNA]</scope>
    <source>
        <strain evidence="3 4">DSM 45162</strain>
    </source>
</reference>
<evidence type="ECO:0000256" key="1">
    <source>
        <dbReference type="SAM" id="MobiDB-lite"/>
    </source>
</evidence>